<accession>A0A6A6UQR8</accession>
<dbReference type="AlphaFoldDB" id="A0A6A6UQR8"/>
<feature type="region of interest" description="Disordered" evidence="1">
    <location>
        <begin position="1"/>
        <end position="41"/>
    </location>
</feature>
<evidence type="ECO:0000313" key="3">
    <source>
        <dbReference type="Proteomes" id="UP000799302"/>
    </source>
</evidence>
<gene>
    <name evidence="2" type="ORF">BT63DRAFT_410701</name>
</gene>
<feature type="region of interest" description="Disordered" evidence="1">
    <location>
        <begin position="255"/>
        <end position="278"/>
    </location>
</feature>
<dbReference type="Proteomes" id="UP000799302">
    <property type="component" value="Unassembled WGS sequence"/>
</dbReference>
<dbReference type="EMBL" id="MU004231">
    <property type="protein sequence ID" value="KAF2673737.1"/>
    <property type="molecule type" value="Genomic_DNA"/>
</dbReference>
<dbReference type="PANTHER" id="PTHR47843:SF3">
    <property type="entry name" value="BTB DOMAIN-CONTAINING PROTEIN"/>
    <property type="match status" value="1"/>
</dbReference>
<evidence type="ECO:0000313" key="2">
    <source>
        <dbReference type="EMBL" id="KAF2673737.1"/>
    </source>
</evidence>
<sequence length="278" mass="30994">MADDTPVDPVPAGDVEMEEDTEQVEGGAQGAEDTGMLEDIEPETKTRVSFLDYLKSPIVNLVVGRGEEQTSLAAHEGLLLQSPFFAEQIGAFKPKGSRKIDLQDDDLEGVGSILEYLYNDEYFPKRLNQNQKDSPLEEDPTQPTKDDEGLGLLRHARVYTLAEKFGLPALKSLAHSKIHRTNSTAKGELAYARYVYQNTSTEDTTIRKPVAAFWATRSHVLRHEAEDEFRKLCLEFPQFGFDVLSLVLDQREKSRSGGGAAVEVHGTPASSRKRRRDL</sequence>
<dbReference type="CDD" id="cd18186">
    <property type="entry name" value="BTB_POZ_ZBTB_KLHL-like"/>
    <property type="match status" value="1"/>
</dbReference>
<proteinExistence type="predicted"/>
<keyword evidence="3" id="KW-1185">Reference proteome</keyword>
<evidence type="ECO:0000256" key="1">
    <source>
        <dbReference type="SAM" id="MobiDB-lite"/>
    </source>
</evidence>
<protein>
    <recommendedName>
        <fullName evidence="4">BTB domain-containing protein</fullName>
    </recommendedName>
</protein>
<reference evidence="2" key="1">
    <citation type="journal article" date="2020" name="Stud. Mycol.">
        <title>101 Dothideomycetes genomes: a test case for predicting lifestyles and emergence of pathogens.</title>
        <authorList>
            <person name="Haridas S."/>
            <person name="Albert R."/>
            <person name="Binder M."/>
            <person name="Bloem J."/>
            <person name="Labutti K."/>
            <person name="Salamov A."/>
            <person name="Andreopoulos B."/>
            <person name="Baker S."/>
            <person name="Barry K."/>
            <person name="Bills G."/>
            <person name="Bluhm B."/>
            <person name="Cannon C."/>
            <person name="Castanera R."/>
            <person name="Culley D."/>
            <person name="Daum C."/>
            <person name="Ezra D."/>
            <person name="Gonzalez J."/>
            <person name="Henrissat B."/>
            <person name="Kuo A."/>
            <person name="Liang C."/>
            <person name="Lipzen A."/>
            <person name="Lutzoni F."/>
            <person name="Magnuson J."/>
            <person name="Mondo S."/>
            <person name="Nolan M."/>
            <person name="Ohm R."/>
            <person name="Pangilinan J."/>
            <person name="Park H.-J."/>
            <person name="Ramirez L."/>
            <person name="Alfaro M."/>
            <person name="Sun H."/>
            <person name="Tritt A."/>
            <person name="Yoshinaga Y."/>
            <person name="Zwiers L.-H."/>
            <person name="Turgeon B."/>
            <person name="Goodwin S."/>
            <person name="Spatafora J."/>
            <person name="Crous P."/>
            <person name="Grigoriev I."/>
        </authorList>
    </citation>
    <scope>NUCLEOTIDE SEQUENCE</scope>
    <source>
        <strain evidence="2">CBS 115976</strain>
    </source>
</reference>
<name>A0A6A6UQR8_9PEZI</name>
<dbReference type="PANTHER" id="PTHR47843">
    <property type="entry name" value="BTB DOMAIN-CONTAINING PROTEIN-RELATED"/>
    <property type="match status" value="1"/>
</dbReference>
<organism evidence="2 3">
    <name type="scientific">Microthyrium microscopicum</name>
    <dbReference type="NCBI Taxonomy" id="703497"/>
    <lineage>
        <taxon>Eukaryota</taxon>
        <taxon>Fungi</taxon>
        <taxon>Dikarya</taxon>
        <taxon>Ascomycota</taxon>
        <taxon>Pezizomycotina</taxon>
        <taxon>Dothideomycetes</taxon>
        <taxon>Dothideomycetes incertae sedis</taxon>
        <taxon>Microthyriales</taxon>
        <taxon>Microthyriaceae</taxon>
        <taxon>Microthyrium</taxon>
    </lineage>
</organism>
<dbReference type="Gene3D" id="3.30.710.10">
    <property type="entry name" value="Potassium Channel Kv1.1, Chain A"/>
    <property type="match status" value="1"/>
</dbReference>
<dbReference type="InterPro" id="IPR011333">
    <property type="entry name" value="SKP1/BTB/POZ_sf"/>
</dbReference>
<dbReference type="OrthoDB" id="3926209at2759"/>
<evidence type="ECO:0008006" key="4">
    <source>
        <dbReference type="Google" id="ProtNLM"/>
    </source>
</evidence>